<dbReference type="Proteomes" id="UP000193920">
    <property type="component" value="Unassembled WGS sequence"/>
</dbReference>
<dbReference type="PANTHER" id="PTHR24006">
    <property type="entry name" value="UBIQUITIN CARBOXYL-TERMINAL HYDROLASE"/>
    <property type="match status" value="1"/>
</dbReference>
<evidence type="ECO:0000256" key="7">
    <source>
        <dbReference type="ARBA" id="ARBA00022786"/>
    </source>
</evidence>
<dbReference type="GO" id="GO:0005829">
    <property type="term" value="C:cytosol"/>
    <property type="evidence" value="ECO:0007669"/>
    <property type="project" value="TreeGrafter"/>
</dbReference>
<dbReference type="Pfam" id="PF02148">
    <property type="entry name" value="zf-UBP"/>
    <property type="match status" value="1"/>
</dbReference>
<reference evidence="15 16" key="1">
    <citation type="submission" date="2016-08" db="EMBL/GenBank/DDBJ databases">
        <title>A Parts List for Fungal Cellulosomes Revealed by Comparative Genomics.</title>
        <authorList>
            <consortium name="DOE Joint Genome Institute"/>
            <person name="Haitjema C.H."/>
            <person name="Gilmore S.P."/>
            <person name="Henske J.K."/>
            <person name="Solomon K.V."/>
            <person name="De Groot R."/>
            <person name="Kuo A."/>
            <person name="Mondo S.J."/>
            <person name="Salamov A.A."/>
            <person name="Labutti K."/>
            <person name="Zhao Z."/>
            <person name="Chiniquy J."/>
            <person name="Barry K."/>
            <person name="Brewer H.M."/>
            <person name="Purvine S.O."/>
            <person name="Wright A.T."/>
            <person name="Boxma B."/>
            <person name="Van Alen T."/>
            <person name="Hackstein J.H."/>
            <person name="Baker S.E."/>
            <person name="Grigoriev I.V."/>
            <person name="O'Malley M.A."/>
        </authorList>
    </citation>
    <scope>NUCLEOTIDE SEQUENCE [LARGE SCALE GENOMIC DNA]</scope>
    <source>
        <strain evidence="15 16">G1</strain>
    </source>
</reference>
<keyword evidence="5" id="KW-0479">Metal-binding</keyword>
<dbReference type="OrthoDB" id="420187at2759"/>
<evidence type="ECO:0000256" key="3">
    <source>
        <dbReference type="ARBA" id="ARBA00012759"/>
    </source>
</evidence>
<dbReference type="PROSITE" id="PS50271">
    <property type="entry name" value="ZF_UBP"/>
    <property type="match status" value="1"/>
</dbReference>
<keyword evidence="7" id="KW-0833">Ubl conjugation pathway</keyword>
<sequence>MPKKLRTKVKNTLFKHKSIRERFKKDEKSVTASTASVASENKENSVENVNTFVPSNVIQPIKKCIHLKKMVKLKALKHKLNNVKKIIICEDCEKDKTSFRDIYICLTCAKILCGPHDGNHVENHQKTTGHCIYGHITSRTFYCFSCQDDILYGYNNNSTLVDVKKAIDKYEDRIRLKEMIEIRKEKNLETIRKASVYPGLKNLKHTCFFNSVMQCLVYTKPLEDIVDDKLEIEEGPLTNAFIVVESFTPNELFNEIIAKWDQYKDYNQQDGHELLRHLLDGIRDEQLQALKEKGEDKKQTFIDELFEGRLINYIVCDTCKLIKHNYEPFFDLSLSISDEVSFMKKIKKDNKKIGPDKSNIEKKLYGEKYPLAENEKNQRDFQLILQDISIEKAEKEEFSIQDCLKKFMDIDTLEGKEACICDNCTKIRYGGDDDDDDEVEEDKKEKDNKDKEKEETKSKSKSKSNSNSKSKSNSKSNKNSNKNSNKKSKTISNKKNEQTKNNRNKEEYHFSEDIDEDYTTISYYSNLSGKTEDKKDLKHYQKNKEEENDSEEEIINIDDDDDDEEGEVIFLDEEEEEDDEEMDEDDDEEEDDDDDDEENNEDEEEEDDDDNDNDDKMDEDIDEEKEKEKKEKKKVKEVKTINKAIKGKGKKDKKQVVYRRIKKRSFIDEAPKILVINLKRFVNNNLYGHVRKSEIFVDFQPYLKLEPYLSPIRQDQENQPFYRLYGVVVHSGINIQSGHYFAYISRSIDNWFYASDVIIKPSSWDEVKNCRPYLLFYERIK</sequence>
<keyword evidence="6 11" id="KW-0863">Zinc-finger</keyword>
<evidence type="ECO:0000256" key="1">
    <source>
        <dbReference type="ARBA" id="ARBA00000707"/>
    </source>
</evidence>
<evidence type="ECO:0000313" key="16">
    <source>
        <dbReference type="Proteomes" id="UP000193920"/>
    </source>
</evidence>
<dbReference type="GO" id="GO:0008270">
    <property type="term" value="F:zinc ion binding"/>
    <property type="evidence" value="ECO:0007669"/>
    <property type="project" value="UniProtKB-KW"/>
</dbReference>
<feature type="compositionally biased region" description="Acidic residues" evidence="12">
    <location>
        <begin position="546"/>
        <end position="623"/>
    </location>
</feature>
<dbReference type="EMBL" id="MCOG01000138">
    <property type="protein sequence ID" value="ORY38092.1"/>
    <property type="molecule type" value="Genomic_DNA"/>
</dbReference>
<dbReference type="InterPro" id="IPR028889">
    <property type="entry name" value="USP"/>
</dbReference>
<evidence type="ECO:0000256" key="10">
    <source>
        <dbReference type="ARBA" id="ARBA00022833"/>
    </source>
</evidence>
<evidence type="ECO:0000256" key="5">
    <source>
        <dbReference type="ARBA" id="ARBA00022723"/>
    </source>
</evidence>
<dbReference type="InterPro" id="IPR038765">
    <property type="entry name" value="Papain-like_cys_pep_sf"/>
</dbReference>
<evidence type="ECO:0000256" key="2">
    <source>
        <dbReference type="ARBA" id="ARBA00009085"/>
    </source>
</evidence>
<dbReference type="Gene3D" id="3.30.40.10">
    <property type="entry name" value="Zinc/RING finger domain, C3HC4 (zinc finger)"/>
    <property type="match status" value="1"/>
</dbReference>
<evidence type="ECO:0000256" key="9">
    <source>
        <dbReference type="ARBA" id="ARBA00022807"/>
    </source>
</evidence>
<evidence type="ECO:0000259" key="13">
    <source>
        <dbReference type="PROSITE" id="PS50235"/>
    </source>
</evidence>
<name>A0A1Y2BTJ7_9FUNG</name>
<dbReference type="PROSITE" id="PS00973">
    <property type="entry name" value="USP_2"/>
    <property type="match status" value="1"/>
</dbReference>
<dbReference type="PANTHER" id="PTHR24006:SF888">
    <property type="entry name" value="UBIQUITIN CARBOXYL-TERMINAL HYDROLASE 30"/>
    <property type="match status" value="1"/>
</dbReference>
<dbReference type="EC" id="3.4.19.12" evidence="3"/>
<feature type="region of interest" description="Disordered" evidence="12">
    <location>
        <begin position="432"/>
        <end position="633"/>
    </location>
</feature>
<feature type="compositionally biased region" description="Basic and acidic residues" evidence="12">
    <location>
        <begin position="530"/>
        <end position="545"/>
    </location>
</feature>
<keyword evidence="10" id="KW-0862">Zinc</keyword>
<feature type="compositionally biased region" description="Polar residues" evidence="12">
    <location>
        <begin position="519"/>
        <end position="529"/>
    </location>
</feature>
<dbReference type="Pfam" id="PF00443">
    <property type="entry name" value="UCH"/>
    <property type="match status" value="1"/>
</dbReference>
<dbReference type="GO" id="GO:0006508">
    <property type="term" value="P:proteolysis"/>
    <property type="evidence" value="ECO:0007669"/>
    <property type="project" value="UniProtKB-KW"/>
</dbReference>
<dbReference type="SUPFAM" id="SSF54001">
    <property type="entry name" value="Cysteine proteinases"/>
    <property type="match status" value="1"/>
</dbReference>
<dbReference type="STRING" id="1754190.A0A1Y2BTJ7"/>
<dbReference type="InterPro" id="IPR013083">
    <property type="entry name" value="Znf_RING/FYVE/PHD"/>
</dbReference>
<evidence type="ECO:0000256" key="12">
    <source>
        <dbReference type="SAM" id="MobiDB-lite"/>
    </source>
</evidence>
<evidence type="ECO:0000256" key="11">
    <source>
        <dbReference type="PROSITE-ProRule" id="PRU00502"/>
    </source>
</evidence>
<dbReference type="GO" id="GO:0004843">
    <property type="term" value="F:cysteine-type deubiquitinase activity"/>
    <property type="evidence" value="ECO:0007669"/>
    <property type="project" value="UniProtKB-EC"/>
</dbReference>
<feature type="compositionally biased region" description="Low complexity" evidence="12">
    <location>
        <begin position="463"/>
        <end position="483"/>
    </location>
</feature>
<comment type="catalytic activity">
    <reaction evidence="1">
        <text>Thiol-dependent hydrolysis of ester, thioester, amide, peptide and isopeptide bonds formed by the C-terminal Gly of ubiquitin (a 76-residue protein attached to proteins as an intracellular targeting signal).</text>
        <dbReference type="EC" id="3.4.19.12"/>
    </reaction>
</comment>
<dbReference type="InterPro" id="IPR001607">
    <property type="entry name" value="Znf_UBP"/>
</dbReference>
<evidence type="ECO:0000256" key="8">
    <source>
        <dbReference type="ARBA" id="ARBA00022801"/>
    </source>
</evidence>
<feature type="domain" description="USP" evidence="13">
    <location>
        <begin position="198"/>
        <end position="780"/>
    </location>
</feature>
<keyword evidence="16" id="KW-1185">Reference proteome</keyword>
<feature type="compositionally biased region" description="Basic and acidic residues" evidence="12">
    <location>
        <begin position="441"/>
        <end position="458"/>
    </location>
</feature>
<feature type="compositionally biased region" description="Basic and acidic residues" evidence="12">
    <location>
        <begin position="494"/>
        <end position="512"/>
    </location>
</feature>
<dbReference type="InterPro" id="IPR001394">
    <property type="entry name" value="Peptidase_C19_UCH"/>
</dbReference>
<dbReference type="Gene3D" id="3.90.70.10">
    <property type="entry name" value="Cysteine proteinases"/>
    <property type="match status" value="2"/>
</dbReference>
<dbReference type="InterPro" id="IPR050164">
    <property type="entry name" value="Peptidase_C19"/>
</dbReference>
<accession>A0A1Y2BTJ7</accession>
<evidence type="ECO:0000259" key="14">
    <source>
        <dbReference type="PROSITE" id="PS50271"/>
    </source>
</evidence>
<proteinExistence type="inferred from homology"/>
<dbReference type="SUPFAM" id="SSF57850">
    <property type="entry name" value="RING/U-box"/>
    <property type="match status" value="1"/>
</dbReference>
<comment type="similarity">
    <text evidence="2">Belongs to the peptidase C19 family.</text>
</comment>
<comment type="caution">
    <text evidence="15">The sequence shown here is derived from an EMBL/GenBank/DDBJ whole genome shotgun (WGS) entry which is preliminary data.</text>
</comment>
<keyword evidence="9" id="KW-0788">Thiol protease</keyword>
<gene>
    <name evidence="15" type="ORF">LY90DRAFT_704513</name>
</gene>
<feature type="domain" description="UBP-type" evidence="14">
    <location>
        <begin position="62"/>
        <end position="169"/>
    </location>
</feature>
<dbReference type="GO" id="GO:0016579">
    <property type="term" value="P:protein deubiquitination"/>
    <property type="evidence" value="ECO:0007669"/>
    <property type="project" value="InterPro"/>
</dbReference>
<dbReference type="AlphaFoldDB" id="A0A1Y2BTJ7"/>
<keyword evidence="8" id="KW-0378">Hydrolase</keyword>
<evidence type="ECO:0000256" key="6">
    <source>
        <dbReference type="ARBA" id="ARBA00022771"/>
    </source>
</evidence>
<evidence type="ECO:0000313" key="15">
    <source>
        <dbReference type="EMBL" id="ORY38092.1"/>
    </source>
</evidence>
<dbReference type="GO" id="GO:0005634">
    <property type="term" value="C:nucleus"/>
    <property type="evidence" value="ECO:0007669"/>
    <property type="project" value="TreeGrafter"/>
</dbReference>
<organism evidence="15 16">
    <name type="scientific">Neocallimastix californiae</name>
    <dbReference type="NCBI Taxonomy" id="1754190"/>
    <lineage>
        <taxon>Eukaryota</taxon>
        <taxon>Fungi</taxon>
        <taxon>Fungi incertae sedis</taxon>
        <taxon>Chytridiomycota</taxon>
        <taxon>Chytridiomycota incertae sedis</taxon>
        <taxon>Neocallimastigomycetes</taxon>
        <taxon>Neocallimastigales</taxon>
        <taxon>Neocallimastigaceae</taxon>
        <taxon>Neocallimastix</taxon>
    </lineage>
</organism>
<dbReference type="PROSITE" id="PS50235">
    <property type="entry name" value="USP_3"/>
    <property type="match status" value="1"/>
</dbReference>
<keyword evidence="4" id="KW-0645">Protease</keyword>
<protein>
    <recommendedName>
        <fullName evidence="3">ubiquitinyl hydrolase 1</fullName>
        <ecNumber evidence="3">3.4.19.12</ecNumber>
    </recommendedName>
</protein>
<dbReference type="InterPro" id="IPR018200">
    <property type="entry name" value="USP_CS"/>
</dbReference>
<evidence type="ECO:0000256" key="4">
    <source>
        <dbReference type="ARBA" id="ARBA00022670"/>
    </source>
</evidence>